<proteinExistence type="predicted"/>
<dbReference type="EMBL" id="JAENHL010000007">
    <property type="protein sequence ID" value="MBK1867302.1"/>
    <property type="molecule type" value="Genomic_DNA"/>
</dbReference>
<gene>
    <name evidence="1" type="ORF">JHL16_13180</name>
</gene>
<dbReference type="Proteomes" id="UP000616151">
    <property type="component" value="Unassembled WGS sequence"/>
</dbReference>
<protein>
    <submittedName>
        <fullName evidence="1">Uncharacterized protein</fullName>
    </submittedName>
</protein>
<comment type="caution">
    <text evidence="1">The sequence shown here is derived from an EMBL/GenBank/DDBJ whole genome shotgun (WGS) entry which is preliminary data.</text>
</comment>
<organism evidence="1 2">
    <name type="scientific">Taklimakanibacter albus</name>
    <dbReference type="NCBI Taxonomy" id="2800327"/>
    <lineage>
        <taxon>Bacteria</taxon>
        <taxon>Pseudomonadati</taxon>
        <taxon>Pseudomonadota</taxon>
        <taxon>Alphaproteobacteria</taxon>
        <taxon>Hyphomicrobiales</taxon>
        <taxon>Aestuariivirgaceae</taxon>
        <taxon>Taklimakanibacter</taxon>
    </lineage>
</organism>
<evidence type="ECO:0000313" key="1">
    <source>
        <dbReference type="EMBL" id="MBK1867302.1"/>
    </source>
</evidence>
<sequence length="97" mass="10607">MSFLKSLFGLGGDKAAGDGPVAAAKETEHKGFIIRATPYKEGGQFQTAGTISKEVDGQMKEYKFVRADRFSTLEEAADLSLSKGRQIVDEQGERMFK</sequence>
<accession>A0ACC5R406</accession>
<keyword evidence="2" id="KW-1185">Reference proteome</keyword>
<evidence type="ECO:0000313" key="2">
    <source>
        <dbReference type="Proteomes" id="UP000616151"/>
    </source>
</evidence>
<name>A0ACC5R406_9HYPH</name>
<reference evidence="1" key="1">
    <citation type="submission" date="2021-01" db="EMBL/GenBank/DDBJ databases">
        <authorList>
            <person name="Sun Q."/>
        </authorList>
    </citation>
    <scope>NUCLEOTIDE SEQUENCE</scope>
    <source>
        <strain evidence="1">YIM B02566</strain>
    </source>
</reference>